<organism evidence="2 3">
    <name type="scientific">Schistocephalus solidus</name>
    <name type="common">Tapeworm</name>
    <dbReference type="NCBI Taxonomy" id="70667"/>
    <lineage>
        <taxon>Eukaryota</taxon>
        <taxon>Metazoa</taxon>
        <taxon>Spiralia</taxon>
        <taxon>Lophotrochozoa</taxon>
        <taxon>Platyhelminthes</taxon>
        <taxon>Cestoda</taxon>
        <taxon>Eucestoda</taxon>
        <taxon>Diphyllobothriidea</taxon>
        <taxon>Diphyllobothriidae</taxon>
        <taxon>Schistocephalus</taxon>
    </lineage>
</organism>
<keyword evidence="1" id="KW-0175">Coiled coil</keyword>
<reference evidence="2 3" key="1">
    <citation type="submission" date="2018-11" db="EMBL/GenBank/DDBJ databases">
        <authorList>
            <consortium name="Pathogen Informatics"/>
        </authorList>
    </citation>
    <scope>NUCLEOTIDE SEQUENCE [LARGE SCALE GENOMIC DNA]</scope>
    <source>
        <strain evidence="2 3">NST_G2</strain>
    </source>
</reference>
<feature type="coiled-coil region" evidence="1">
    <location>
        <begin position="79"/>
        <end position="141"/>
    </location>
</feature>
<dbReference type="Gene3D" id="1.20.58.60">
    <property type="match status" value="1"/>
</dbReference>
<protein>
    <submittedName>
        <fullName evidence="2">Uncharacterized protein</fullName>
    </submittedName>
</protein>
<sequence length="598" mass="68238">MDDLSDTWTRYRRTLNIRLKVADDLIRILRSVREDDYYFGLFSDRLQTVLVGMPLTDGRDFHTSPQLHEIEIDHIHSELQDVTSRIANQQQALERALDNLQRAEDGTLNTLEPTNFYRNQIQINLQRLQQLEDQVNNVQSSKPLWLSWNDTLVDFASSAQKLDEVIATSMARMARTPLPRTGPELTDALSVHKQDSNLVFDLVSVVNSKAATLADLVSARPADDYPKGPYRVRRYVDLNLAPGPQESEITRNIRSELCITTAGLETRSTAWEKMWNSNKQILEKISGHIGSLESLDVIERDVRNAENELRNITVLVTVEANIPQIEHADTGLRHLEDTIPELQSRVRSVAYLPGIEPIRGPTDLLEITSADIGLESPLRERQQHLEKRVSDLSVATANCRSEVNLTLQLLRAVDDAENRLSQITMNLNQLRTLDTPDAPRLINEQLIEAQRLARRYAPQLEVLANKFPTEQAHKRVRPVLSRLQDSVDAFEQLYEETRVRSEKYINLDRLRGEKLPEEPQTRRQIEPLDEVMEFQKTQPPMAPPPRPPTITKPLANIHVVEGTPVTLRIEFDSGIPPSTSYLLLYIKLILSEISMKKT</sequence>
<dbReference type="STRING" id="70667.A0A3P7F7D4"/>
<dbReference type="Proteomes" id="UP000275846">
    <property type="component" value="Unassembled WGS sequence"/>
</dbReference>
<keyword evidence="3" id="KW-1185">Reference proteome</keyword>
<gene>
    <name evidence="2" type="ORF">SSLN_LOCUS20066</name>
</gene>
<evidence type="ECO:0000313" key="3">
    <source>
        <dbReference type="Proteomes" id="UP000275846"/>
    </source>
</evidence>
<dbReference type="AlphaFoldDB" id="A0A3P7F7D4"/>
<evidence type="ECO:0000256" key="1">
    <source>
        <dbReference type="SAM" id="Coils"/>
    </source>
</evidence>
<evidence type="ECO:0000313" key="2">
    <source>
        <dbReference type="EMBL" id="VDM06452.1"/>
    </source>
</evidence>
<accession>A0A3P7F7D4</accession>
<dbReference type="EMBL" id="UYSU01052102">
    <property type="protein sequence ID" value="VDM06452.1"/>
    <property type="molecule type" value="Genomic_DNA"/>
</dbReference>
<proteinExistence type="predicted"/>
<dbReference type="OrthoDB" id="5969272at2759"/>
<name>A0A3P7F7D4_SCHSO</name>